<reference evidence="1" key="2">
    <citation type="submission" date="2022-01" db="EMBL/GenBank/DDBJ databases">
        <authorList>
            <person name="Yamashiro T."/>
            <person name="Shiraishi A."/>
            <person name="Satake H."/>
            <person name="Nakayama K."/>
        </authorList>
    </citation>
    <scope>NUCLEOTIDE SEQUENCE</scope>
</reference>
<dbReference type="Proteomes" id="UP001151760">
    <property type="component" value="Unassembled WGS sequence"/>
</dbReference>
<name>A0ABQ5DKX3_9ASTR</name>
<comment type="caution">
    <text evidence="1">The sequence shown here is derived from an EMBL/GenBank/DDBJ whole genome shotgun (WGS) entry which is preliminary data.</text>
</comment>
<keyword evidence="2" id="KW-1185">Reference proteome</keyword>
<accession>A0ABQ5DKX3</accession>
<protein>
    <submittedName>
        <fullName evidence="1">Uncharacterized protein</fullName>
    </submittedName>
</protein>
<evidence type="ECO:0000313" key="1">
    <source>
        <dbReference type="EMBL" id="GJT39687.1"/>
    </source>
</evidence>
<organism evidence="1 2">
    <name type="scientific">Tanacetum coccineum</name>
    <dbReference type="NCBI Taxonomy" id="301880"/>
    <lineage>
        <taxon>Eukaryota</taxon>
        <taxon>Viridiplantae</taxon>
        <taxon>Streptophyta</taxon>
        <taxon>Embryophyta</taxon>
        <taxon>Tracheophyta</taxon>
        <taxon>Spermatophyta</taxon>
        <taxon>Magnoliopsida</taxon>
        <taxon>eudicotyledons</taxon>
        <taxon>Gunneridae</taxon>
        <taxon>Pentapetalae</taxon>
        <taxon>asterids</taxon>
        <taxon>campanulids</taxon>
        <taxon>Asterales</taxon>
        <taxon>Asteraceae</taxon>
        <taxon>Asteroideae</taxon>
        <taxon>Anthemideae</taxon>
        <taxon>Anthemidinae</taxon>
        <taxon>Tanacetum</taxon>
    </lineage>
</organism>
<gene>
    <name evidence="1" type="ORF">Tco_0939552</name>
</gene>
<evidence type="ECO:0000313" key="2">
    <source>
        <dbReference type="Proteomes" id="UP001151760"/>
    </source>
</evidence>
<proteinExistence type="predicted"/>
<sequence>MTSMPKCGALHDAVGGWDWVQMMSLHCQSSIADERNFARRLRNLLQEMINAYDKKVEFIRELEVLSGIATTVKTAEFLNENLWKDDKRIRKLRNMNIDAGMKADQMENFCDDVCVCVVVIRLWLAGQINRAAIEVNDTIMARDQFLEELDSLGVRHVPSKMAEFLKEIQMRDKETVAKL</sequence>
<dbReference type="EMBL" id="BQNB010015407">
    <property type="protein sequence ID" value="GJT39687.1"/>
    <property type="molecule type" value="Genomic_DNA"/>
</dbReference>
<reference evidence="1" key="1">
    <citation type="journal article" date="2022" name="Int. J. Mol. Sci.">
        <title>Draft Genome of Tanacetum Coccineum: Genomic Comparison of Closely Related Tanacetum-Family Plants.</title>
        <authorList>
            <person name="Yamashiro T."/>
            <person name="Shiraishi A."/>
            <person name="Nakayama K."/>
            <person name="Satake H."/>
        </authorList>
    </citation>
    <scope>NUCLEOTIDE SEQUENCE</scope>
</reference>